<comment type="caution">
    <text evidence="2">The sequence shown here is derived from an EMBL/GenBank/DDBJ whole genome shotgun (WGS) entry which is preliminary data.</text>
</comment>
<organism evidence="2">
    <name type="scientific">Thermodesulfatator atlanticus</name>
    <dbReference type="NCBI Taxonomy" id="501497"/>
    <lineage>
        <taxon>Bacteria</taxon>
        <taxon>Pseudomonadati</taxon>
        <taxon>Thermodesulfobacteriota</taxon>
        <taxon>Thermodesulfobacteria</taxon>
        <taxon>Thermodesulfobacteriales</taxon>
        <taxon>Thermodesulfatatoraceae</taxon>
        <taxon>Thermodesulfatator</taxon>
    </lineage>
</organism>
<name>A0A7V5NZD6_9BACT</name>
<protein>
    <submittedName>
        <fullName evidence="2">Uncharacterized protein</fullName>
    </submittedName>
</protein>
<dbReference type="Proteomes" id="UP000886101">
    <property type="component" value="Unassembled WGS sequence"/>
</dbReference>
<feature type="region of interest" description="Disordered" evidence="1">
    <location>
        <begin position="20"/>
        <end position="61"/>
    </location>
</feature>
<evidence type="ECO:0000313" key="2">
    <source>
        <dbReference type="EMBL" id="HHI97023.1"/>
    </source>
</evidence>
<reference evidence="2" key="1">
    <citation type="journal article" date="2020" name="mSystems">
        <title>Genome- and Community-Level Interaction Insights into Carbon Utilization and Element Cycling Functions of Hydrothermarchaeota in Hydrothermal Sediment.</title>
        <authorList>
            <person name="Zhou Z."/>
            <person name="Liu Y."/>
            <person name="Xu W."/>
            <person name="Pan J."/>
            <person name="Luo Z.H."/>
            <person name="Li M."/>
        </authorList>
    </citation>
    <scope>NUCLEOTIDE SEQUENCE [LARGE SCALE GENOMIC DNA]</scope>
    <source>
        <strain evidence="2">HyVt-533</strain>
    </source>
</reference>
<sequence>MAEDVRGLFKVMPAFLRVEDVSKRLPQRQGKLTPEKKKKKAKKGASPAPSPKKGRFVDVVV</sequence>
<dbReference type="AlphaFoldDB" id="A0A7V5NZD6"/>
<evidence type="ECO:0000256" key="1">
    <source>
        <dbReference type="SAM" id="MobiDB-lite"/>
    </source>
</evidence>
<proteinExistence type="predicted"/>
<accession>A0A7V5NZD6</accession>
<dbReference type="EMBL" id="DROK01000125">
    <property type="protein sequence ID" value="HHI97023.1"/>
    <property type="molecule type" value="Genomic_DNA"/>
</dbReference>
<gene>
    <name evidence="2" type="ORF">ENJ96_04150</name>
</gene>